<gene>
    <name evidence="2" type="ORF">GCM10009682_19200</name>
</gene>
<feature type="chain" id="PRO_5047277882" evidence="1">
    <location>
        <begin position="31"/>
        <end position="231"/>
    </location>
</feature>
<feature type="signal peptide" evidence="1">
    <location>
        <begin position="1"/>
        <end position="30"/>
    </location>
</feature>
<dbReference type="RefSeq" id="WP_344128535.1">
    <property type="nucleotide sequence ID" value="NZ_BAAALT010000050.1"/>
</dbReference>
<proteinExistence type="predicted"/>
<accession>A0ABN2LRQ2</accession>
<reference evidence="2 3" key="1">
    <citation type="journal article" date="2019" name="Int. J. Syst. Evol. Microbiol.">
        <title>The Global Catalogue of Microorganisms (GCM) 10K type strain sequencing project: providing services to taxonomists for standard genome sequencing and annotation.</title>
        <authorList>
            <consortium name="The Broad Institute Genomics Platform"/>
            <consortium name="The Broad Institute Genome Sequencing Center for Infectious Disease"/>
            <person name="Wu L."/>
            <person name="Ma J."/>
        </authorList>
    </citation>
    <scope>NUCLEOTIDE SEQUENCE [LARGE SCALE GENOMIC DNA]</scope>
    <source>
        <strain evidence="2 3">JCM 13250</strain>
    </source>
</reference>
<evidence type="ECO:0000256" key="1">
    <source>
        <dbReference type="SAM" id="SignalP"/>
    </source>
</evidence>
<organism evidence="2 3">
    <name type="scientific">Luedemannella flava</name>
    <dbReference type="NCBI Taxonomy" id="349316"/>
    <lineage>
        <taxon>Bacteria</taxon>
        <taxon>Bacillati</taxon>
        <taxon>Actinomycetota</taxon>
        <taxon>Actinomycetes</taxon>
        <taxon>Micromonosporales</taxon>
        <taxon>Micromonosporaceae</taxon>
        <taxon>Luedemannella</taxon>
    </lineage>
</organism>
<dbReference type="Proteomes" id="UP001500218">
    <property type="component" value="Unassembled WGS sequence"/>
</dbReference>
<comment type="caution">
    <text evidence="2">The sequence shown here is derived from an EMBL/GenBank/DDBJ whole genome shotgun (WGS) entry which is preliminary data.</text>
</comment>
<keyword evidence="1" id="KW-0732">Signal</keyword>
<protein>
    <submittedName>
        <fullName evidence="2">Uncharacterized protein</fullName>
    </submittedName>
</protein>
<name>A0ABN2LRQ2_9ACTN</name>
<evidence type="ECO:0000313" key="2">
    <source>
        <dbReference type="EMBL" id="GAA1797719.1"/>
    </source>
</evidence>
<evidence type="ECO:0000313" key="3">
    <source>
        <dbReference type="Proteomes" id="UP001500218"/>
    </source>
</evidence>
<sequence>MTNITRRLLGLALAGGLAAGLLMPGGQASAAAEDVNTHRAQVAGRIDERLASLTGSTRIVAESEHLTRRHRAALTSIITRERAGLTRLRARVMAERTNRALRVHATTLTNSQDAFGAIRDKVRTVISADTDAATIVSLGEVRHRFVGRVAAVAATGVDTRPAQASLATLRTSLAQAGRLLRGQADAAIAARPAALARISRTVEAAHEQIRAALAASRAVRAFLAAHPPGTR</sequence>
<keyword evidence="3" id="KW-1185">Reference proteome</keyword>
<dbReference type="EMBL" id="BAAALT010000050">
    <property type="protein sequence ID" value="GAA1797719.1"/>
    <property type="molecule type" value="Genomic_DNA"/>
</dbReference>